<feature type="domain" description="HAMP" evidence="7">
    <location>
        <begin position="211"/>
        <end position="265"/>
    </location>
</feature>
<dbReference type="CDD" id="cd11386">
    <property type="entry name" value="MCP_signal"/>
    <property type="match status" value="1"/>
</dbReference>
<evidence type="ECO:0000256" key="3">
    <source>
        <dbReference type="ARBA" id="ARBA00029447"/>
    </source>
</evidence>
<dbReference type="PROSITE" id="PS50885">
    <property type="entry name" value="HAMP"/>
    <property type="match status" value="1"/>
</dbReference>
<dbReference type="PANTHER" id="PTHR32089:SF120">
    <property type="entry name" value="METHYL-ACCEPTING CHEMOTAXIS PROTEIN TLPQ"/>
    <property type="match status" value="1"/>
</dbReference>
<dbReference type="PROSITE" id="PS50111">
    <property type="entry name" value="CHEMOTAXIS_TRANSDUC_2"/>
    <property type="match status" value="1"/>
</dbReference>
<evidence type="ECO:0000313" key="9">
    <source>
        <dbReference type="Proteomes" id="UP001595384"/>
    </source>
</evidence>
<accession>A0ABV7C7U0</accession>
<comment type="caution">
    <text evidence="8">The sequence shown here is derived from an EMBL/GenBank/DDBJ whole genome shotgun (WGS) entry which is preliminary data.</text>
</comment>
<dbReference type="InterPro" id="IPR004089">
    <property type="entry name" value="MCPsignal_dom"/>
</dbReference>
<dbReference type="InterPro" id="IPR047347">
    <property type="entry name" value="YvaQ-like_sensor"/>
</dbReference>
<dbReference type="Pfam" id="PF00672">
    <property type="entry name" value="HAMP"/>
    <property type="match status" value="1"/>
</dbReference>
<dbReference type="Pfam" id="PF12729">
    <property type="entry name" value="4HB_MCP_1"/>
    <property type="match status" value="1"/>
</dbReference>
<name>A0ABV7C7U0_9VIBR</name>
<evidence type="ECO:0000256" key="4">
    <source>
        <dbReference type="PROSITE-ProRule" id="PRU00284"/>
    </source>
</evidence>
<dbReference type="Gene3D" id="1.10.287.950">
    <property type="entry name" value="Methyl-accepting chemotaxis protein"/>
    <property type="match status" value="1"/>
</dbReference>
<comment type="subcellular location">
    <subcellularLocation>
        <location evidence="1">Membrane</location>
    </subcellularLocation>
</comment>
<dbReference type="SMART" id="SM00283">
    <property type="entry name" value="MA"/>
    <property type="match status" value="1"/>
</dbReference>
<keyword evidence="5" id="KW-0812">Transmembrane</keyword>
<dbReference type="SMART" id="SM00304">
    <property type="entry name" value="HAMP"/>
    <property type="match status" value="1"/>
</dbReference>
<dbReference type="RefSeq" id="WP_123017290.1">
    <property type="nucleotide sequence ID" value="NZ_AP024911.1"/>
</dbReference>
<evidence type="ECO:0000259" key="7">
    <source>
        <dbReference type="PROSITE" id="PS50885"/>
    </source>
</evidence>
<dbReference type="Pfam" id="PF00015">
    <property type="entry name" value="MCPsignal"/>
    <property type="match status" value="1"/>
</dbReference>
<evidence type="ECO:0000313" key="8">
    <source>
        <dbReference type="EMBL" id="MFC3022868.1"/>
    </source>
</evidence>
<dbReference type="Proteomes" id="UP001595384">
    <property type="component" value="Unassembled WGS sequence"/>
</dbReference>
<gene>
    <name evidence="8" type="ORF">ACFODT_03365</name>
</gene>
<organism evidence="8 9">
    <name type="scientific">Vibrio zhugei</name>
    <dbReference type="NCBI Taxonomy" id="2479546"/>
    <lineage>
        <taxon>Bacteria</taxon>
        <taxon>Pseudomonadati</taxon>
        <taxon>Pseudomonadota</taxon>
        <taxon>Gammaproteobacteria</taxon>
        <taxon>Vibrionales</taxon>
        <taxon>Vibrionaceae</taxon>
        <taxon>Vibrio</taxon>
    </lineage>
</organism>
<proteinExistence type="inferred from homology"/>
<dbReference type="InterPro" id="IPR004090">
    <property type="entry name" value="Chemotax_Me-accpt_rcpt"/>
</dbReference>
<keyword evidence="5" id="KW-0472">Membrane</keyword>
<comment type="similarity">
    <text evidence="3">Belongs to the methyl-accepting chemotaxis (MCP) protein family.</text>
</comment>
<feature type="transmembrane region" description="Helical" evidence="5">
    <location>
        <begin position="188"/>
        <end position="209"/>
    </location>
</feature>
<keyword evidence="2 4" id="KW-0807">Transducer</keyword>
<evidence type="ECO:0000256" key="2">
    <source>
        <dbReference type="ARBA" id="ARBA00023224"/>
    </source>
</evidence>
<keyword evidence="5" id="KW-1133">Transmembrane helix</keyword>
<evidence type="ECO:0000256" key="1">
    <source>
        <dbReference type="ARBA" id="ARBA00004370"/>
    </source>
</evidence>
<feature type="transmembrane region" description="Helical" evidence="5">
    <location>
        <begin position="12"/>
        <end position="35"/>
    </location>
</feature>
<protein>
    <submittedName>
        <fullName evidence="8">Methyl-accepting chemotaxis protein</fullName>
    </submittedName>
</protein>
<dbReference type="PRINTS" id="PR00260">
    <property type="entry name" value="CHEMTRNSDUCR"/>
</dbReference>
<sequence length="542" mass="58854">MKFKNISVVKKIWLSYLAVLVMLGIVSSVLANSWLDLGHSLNTLTSKSLPSVNLLKGMQVNITVVRKNEFSLLPNSNNPKLGEWLDELDQVKTTIEKEIADYEGLALSPEERQLFSQFKRQWSQYAQETASYRSLLSAGKPQQANEVILNSYQTYVNAYDSLKAVLVLNDQLSDTIKSTIISESKATGITAIIGIGVILVIIACSATILSRAICQPIKKALDFATRIANGQLNNRFDAADLTEDELGLLLKDLEKMQSNLHGLVSEVNDSTIQLTAAVEEVSAIASQTASGMQNQHAELTSVASAMTEMQAAVAEVAQNTEVGATTAQTATDMAKQGSFTLDKTIGVVDRVHIAVQHSDELAKELAKSSNDINMVVDVIQGIAEQTNLLALNAAIEAARAGEQGRGFAVVADEVRSLAQRTTDSTSQIMNIISTLQESTQKMSESSAECQEGIQQCIEQVSETKEHITAIDHAVDSMAQMSTQIATACSEQNSVSEELNRSIEYINSAASEMNEGTSQTAQSCQEISRLAHHLKMRMDSFKL</sequence>
<dbReference type="EMBL" id="JBHRSE010000025">
    <property type="protein sequence ID" value="MFC3022868.1"/>
    <property type="molecule type" value="Genomic_DNA"/>
</dbReference>
<reference evidence="9" key="1">
    <citation type="journal article" date="2019" name="Int. J. Syst. Evol. Microbiol.">
        <title>The Global Catalogue of Microorganisms (GCM) 10K type strain sequencing project: providing services to taxonomists for standard genome sequencing and annotation.</title>
        <authorList>
            <consortium name="The Broad Institute Genomics Platform"/>
            <consortium name="The Broad Institute Genome Sequencing Center for Infectious Disease"/>
            <person name="Wu L."/>
            <person name="Ma J."/>
        </authorList>
    </citation>
    <scope>NUCLEOTIDE SEQUENCE [LARGE SCALE GENOMIC DNA]</scope>
    <source>
        <strain evidence="9">KCTC 62784</strain>
    </source>
</reference>
<evidence type="ECO:0000259" key="6">
    <source>
        <dbReference type="PROSITE" id="PS50111"/>
    </source>
</evidence>
<dbReference type="PANTHER" id="PTHR32089">
    <property type="entry name" value="METHYL-ACCEPTING CHEMOTAXIS PROTEIN MCPB"/>
    <property type="match status" value="1"/>
</dbReference>
<keyword evidence="9" id="KW-1185">Reference proteome</keyword>
<dbReference type="CDD" id="cd06225">
    <property type="entry name" value="HAMP"/>
    <property type="match status" value="1"/>
</dbReference>
<evidence type="ECO:0000256" key="5">
    <source>
        <dbReference type="SAM" id="Phobius"/>
    </source>
</evidence>
<feature type="domain" description="Methyl-accepting transducer" evidence="6">
    <location>
        <begin position="270"/>
        <end position="506"/>
    </location>
</feature>
<dbReference type="SUPFAM" id="SSF58104">
    <property type="entry name" value="Methyl-accepting chemotaxis protein (MCP) signaling domain"/>
    <property type="match status" value="1"/>
</dbReference>
<dbReference type="CDD" id="cd19411">
    <property type="entry name" value="MCP2201-like_sensor"/>
    <property type="match status" value="1"/>
</dbReference>
<dbReference type="InterPro" id="IPR024478">
    <property type="entry name" value="HlyB_4HB_MCP"/>
</dbReference>
<dbReference type="InterPro" id="IPR003660">
    <property type="entry name" value="HAMP_dom"/>
</dbReference>